<dbReference type="InterPro" id="IPR006121">
    <property type="entry name" value="HMA_dom"/>
</dbReference>
<dbReference type="InterPro" id="IPR036163">
    <property type="entry name" value="HMA_dom_sf"/>
</dbReference>
<evidence type="ECO:0000313" key="3">
    <source>
        <dbReference type="EMBL" id="CAK9265279.1"/>
    </source>
</evidence>
<proteinExistence type="predicted"/>
<gene>
    <name evidence="3" type="ORF">CSSPJE1EN1_LOCUS10757</name>
</gene>
<dbReference type="SUPFAM" id="SSF55008">
    <property type="entry name" value="HMA, heavy metal-associated domain"/>
    <property type="match status" value="1"/>
</dbReference>
<keyword evidence="1" id="KW-0479">Metal-binding</keyword>
<dbReference type="PANTHER" id="PTHR22814">
    <property type="entry name" value="COPPER TRANSPORT PROTEIN ATOX1-RELATED"/>
    <property type="match status" value="1"/>
</dbReference>
<dbReference type="EMBL" id="OZ020112">
    <property type="protein sequence ID" value="CAK9265279.1"/>
    <property type="molecule type" value="Genomic_DNA"/>
</dbReference>
<evidence type="ECO:0000259" key="2">
    <source>
        <dbReference type="PROSITE" id="PS50846"/>
    </source>
</evidence>
<name>A0ABP0WEL6_9BRYO</name>
<dbReference type="CDD" id="cd00371">
    <property type="entry name" value="HMA"/>
    <property type="match status" value="1"/>
</dbReference>
<dbReference type="Gene3D" id="3.30.70.100">
    <property type="match status" value="1"/>
</dbReference>
<organism evidence="3 4">
    <name type="scientific">Sphagnum jensenii</name>
    <dbReference type="NCBI Taxonomy" id="128206"/>
    <lineage>
        <taxon>Eukaryota</taxon>
        <taxon>Viridiplantae</taxon>
        <taxon>Streptophyta</taxon>
        <taxon>Embryophyta</taxon>
        <taxon>Bryophyta</taxon>
        <taxon>Sphagnophytina</taxon>
        <taxon>Sphagnopsida</taxon>
        <taxon>Sphagnales</taxon>
        <taxon>Sphagnaceae</taxon>
        <taxon>Sphagnum</taxon>
    </lineage>
</organism>
<dbReference type="PROSITE" id="PS50846">
    <property type="entry name" value="HMA_2"/>
    <property type="match status" value="1"/>
</dbReference>
<evidence type="ECO:0000313" key="4">
    <source>
        <dbReference type="Proteomes" id="UP001497444"/>
    </source>
</evidence>
<evidence type="ECO:0000256" key="1">
    <source>
        <dbReference type="ARBA" id="ARBA00022723"/>
    </source>
</evidence>
<dbReference type="Proteomes" id="UP001497444">
    <property type="component" value="Chromosome 17"/>
</dbReference>
<dbReference type="PANTHER" id="PTHR22814:SF336">
    <property type="entry name" value="HEAVY METAL-ASSOCIATED ISOPRENYLATED PLANT PROTEIN 23"/>
    <property type="match status" value="1"/>
</dbReference>
<reference evidence="3" key="1">
    <citation type="submission" date="2024-02" db="EMBL/GenBank/DDBJ databases">
        <authorList>
            <consortium name="ELIXIR-Norway"/>
            <consortium name="Elixir Norway"/>
        </authorList>
    </citation>
    <scope>NUCLEOTIDE SEQUENCE</scope>
</reference>
<feature type="domain" description="HMA" evidence="2">
    <location>
        <begin position="139"/>
        <end position="204"/>
    </location>
</feature>
<sequence>MLQLSASIRKVICVWNAIREPIQACSLHKEKGAPAGGESFKDVVNGRGKGISRRLAFVYIGSSVLSVISGALESRSCDDPCLFVPAAMGLQMFYSKTATPELYSQAAAGGGMIRSHRAGGGHTNHQIREVATPVLPRPVPTVELCVPICCMKCEKKVREAVLDMDDVVGVICDQSNQKVTVTGNQLLDPLRVLKKVKRIKTRSQFWTRSSSSGTSSNLTYHVVADQMRPDHQTSMSTKLPSNKAFYRAAARGRASDHASSTAAAAAAGPVPHVDSYTTSYNRLQFMHQQLPSTSLAASFADSSYSVIADDEQPEVETYAMLQQPNHVDHIWNDNNNVSSYRQTAYNNHESIITNPNYLKHVLY</sequence>
<protein>
    <recommendedName>
        <fullName evidence="2">HMA domain-containing protein</fullName>
    </recommendedName>
</protein>
<keyword evidence="4" id="KW-1185">Reference proteome</keyword>
<accession>A0ABP0WEL6</accession>